<dbReference type="EMBL" id="OAOQ01000015">
    <property type="protein sequence ID" value="SNX73315.1"/>
    <property type="molecule type" value="Genomic_DNA"/>
</dbReference>
<gene>
    <name evidence="3" type="ORF">SAMN05878503_11530</name>
</gene>
<evidence type="ECO:0000256" key="1">
    <source>
        <dbReference type="SAM" id="SignalP"/>
    </source>
</evidence>
<keyword evidence="1" id="KW-0732">Signal</keyword>
<organism evidence="3 4">
    <name type="scientific">Cereibacter ovatus</name>
    <dbReference type="NCBI Taxonomy" id="439529"/>
    <lineage>
        <taxon>Bacteria</taxon>
        <taxon>Pseudomonadati</taxon>
        <taxon>Pseudomonadota</taxon>
        <taxon>Alphaproteobacteria</taxon>
        <taxon>Rhodobacterales</taxon>
        <taxon>Paracoccaceae</taxon>
        <taxon>Cereibacter</taxon>
    </lineage>
</organism>
<sequence>MMRAPIGLAVLAAALALSGCGAALSLSRASESLDSYTLPPLPGTGTAGGSRHLMVDVATAGGAIATDRILIKPSPVQAQYLPDARWSDPAPVLVQSLLLGSLQDAGGFRLVTREAAGLVPDYSLMTDLRAFQAEVSPGQAPTVRVDLALTLIRETDRAILSTRRIETRAAAASDKTGDLVAAFEVATTQALGQAVDWVRSRAR</sequence>
<dbReference type="Pfam" id="PF03886">
    <property type="entry name" value="ABC_trans_aux"/>
    <property type="match status" value="1"/>
</dbReference>
<dbReference type="AlphaFoldDB" id="A0A285D0W2"/>
<proteinExistence type="predicted"/>
<feature type="chain" id="PRO_5012944746" evidence="1">
    <location>
        <begin position="23"/>
        <end position="203"/>
    </location>
</feature>
<dbReference type="Proteomes" id="UP000219467">
    <property type="component" value="Unassembled WGS sequence"/>
</dbReference>
<dbReference type="Gene3D" id="3.40.50.10610">
    <property type="entry name" value="ABC-type transport auxiliary lipoprotein component"/>
    <property type="match status" value="1"/>
</dbReference>
<accession>A0A285D0W2</accession>
<dbReference type="SUPFAM" id="SSF159594">
    <property type="entry name" value="XCC0632-like"/>
    <property type="match status" value="1"/>
</dbReference>
<feature type="signal peptide" evidence="1">
    <location>
        <begin position="1"/>
        <end position="22"/>
    </location>
</feature>
<dbReference type="PROSITE" id="PS51257">
    <property type="entry name" value="PROKAR_LIPOPROTEIN"/>
    <property type="match status" value="1"/>
</dbReference>
<feature type="domain" description="ABC-type transport auxiliary lipoprotein component" evidence="2">
    <location>
        <begin position="36"/>
        <end position="190"/>
    </location>
</feature>
<keyword evidence="4" id="KW-1185">Reference proteome</keyword>
<evidence type="ECO:0000259" key="2">
    <source>
        <dbReference type="Pfam" id="PF03886"/>
    </source>
</evidence>
<protein>
    <submittedName>
        <fullName evidence="3">Cholesterol transport system auxiliary component</fullName>
    </submittedName>
</protein>
<dbReference type="InterPro" id="IPR005586">
    <property type="entry name" value="ABC_trans_aux"/>
</dbReference>
<name>A0A285D0W2_9RHOB</name>
<reference evidence="4" key="1">
    <citation type="submission" date="2017-08" db="EMBL/GenBank/DDBJ databases">
        <authorList>
            <person name="Varghese N."/>
            <person name="Submissions S."/>
        </authorList>
    </citation>
    <scope>NUCLEOTIDE SEQUENCE [LARGE SCALE GENOMIC DNA]</scope>
    <source>
        <strain evidence="4">JA234</strain>
    </source>
</reference>
<evidence type="ECO:0000313" key="3">
    <source>
        <dbReference type="EMBL" id="SNX73315.1"/>
    </source>
</evidence>
<evidence type="ECO:0000313" key="4">
    <source>
        <dbReference type="Proteomes" id="UP000219467"/>
    </source>
</evidence>